<evidence type="ECO:0000313" key="6">
    <source>
        <dbReference type="Proteomes" id="UP001152885"/>
    </source>
</evidence>
<name>A0A9W4TXY5_9ASCO</name>
<feature type="region of interest" description="Disordered" evidence="3">
    <location>
        <begin position="855"/>
        <end position="877"/>
    </location>
</feature>
<organism evidence="5 6">
    <name type="scientific">Candida verbasci</name>
    <dbReference type="NCBI Taxonomy" id="1227364"/>
    <lineage>
        <taxon>Eukaryota</taxon>
        <taxon>Fungi</taxon>
        <taxon>Dikarya</taxon>
        <taxon>Ascomycota</taxon>
        <taxon>Saccharomycotina</taxon>
        <taxon>Pichiomycetes</taxon>
        <taxon>Debaryomycetaceae</taxon>
        <taxon>Candida/Lodderomyces clade</taxon>
        <taxon>Candida</taxon>
    </lineage>
</organism>
<evidence type="ECO:0000313" key="5">
    <source>
        <dbReference type="EMBL" id="CAI5758584.1"/>
    </source>
</evidence>
<evidence type="ECO:0000256" key="2">
    <source>
        <dbReference type="ARBA" id="ARBA00022840"/>
    </source>
</evidence>
<feature type="domain" description="AMP-dependent synthetase/ligase" evidence="4">
    <location>
        <begin position="145"/>
        <end position="522"/>
    </location>
</feature>
<dbReference type="OrthoDB" id="1700726at2759"/>
<sequence>MYSFFNETPEHIHELFKQVPSPKKLAYNVEVPNSKTKGFSSVYRNSYDPQNLITDLHPSIESLYDTFEISCQINGKKPCLGKREKLADGSFGGYTFDDYNTVRQRRNNLGSGVFYILTNNPYKTDSEAHSKIKYDPTTKESFILTIFSHNRPEWALCDLTSAAYSITNTALYDTLGPDASKYILGLTESPIIICSKEKIETLINLKKNSEELSNLISLVSMDPLDDDYILRKLAHEAKITLYDLGEVEKLGEINALPPIPPKKDSLFTISFTSGTTGNPKGVMLTQQNLIASLISHLSGLGYQENGTHYSFLPLAHIYERCVIQWAMMCGMKVGFPQGPSPLTLIEDIQILQPTCLSLVPRVLTKLEAAIKSQTIHSDKPWLAALFNRAINEKIRLQKQNDFENPSHLIYDRLFNALKKKLGMSKVVYMTTGSAPLSPSTFEFLQAVLNIPNGIYSGYGMTETVSGMAVGPPNATKLSVGPVATTVEVKLRDIPDMNYSSSDEVGPRGEILLRGAQIFGGYYKNDEETKKSFDEDGWFYTGDVAHINPDDGNRLYIIDRVKNFYKLAQGEYVSPEKIEGLYLSQFPYVQQLYVHGDSLQTFLVGIVGLDVTTIPQYIMRRFKDKINDKDDIVKFFSDTKNKKIFLNDMNKAIANQLQGFEKLHNIDIKFDPLTVEDNVITPTMKIKRPVASKFFKESLDKMYEEGSLIKNGNLKDHIADVKLDGKGVEKIDLVDKIAPVCNNVKIDSSLREAKDTKEVVKAKKEFEDHEYPLGDEIKIDPISKSTKPLYKVRTVEQHLLKDNSNEQENREAKDRDIIVDVGKKFETLIIIHLANDEEFDDLEKKVEIKNYDDIQVKTESGAQINDDDTNVDPKHVED</sequence>
<evidence type="ECO:0000259" key="4">
    <source>
        <dbReference type="Pfam" id="PF00501"/>
    </source>
</evidence>
<dbReference type="GO" id="GO:0004467">
    <property type="term" value="F:long-chain fatty acid-CoA ligase activity"/>
    <property type="evidence" value="ECO:0007669"/>
    <property type="project" value="TreeGrafter"/>
</dbReference>
<protein>
    <recommendedName>
        <fullName evidence="4">AMP-dependent synthetase/ligase domain-containing protein</fullName>
    </recommendedName>
</protein>
<dbReference type="EMBL" id="CANTUO010000003">
    <property type="protein sequence ID" value="CAI5758584.1"/>
    <property type="molecule type" value="Genomic_DNA"/>
</dbReference>
<gene>
    <name evidence="5" type="ORF">CANVERA_P3096</name>
</gene>
<dbReference type="Pfam" id="PF00501">
    <property type="entry name" value="AMP-binding"/>
    <property type="match status" value="1"/>
</dbReference>
<reference evidence="5" key="1">
    <citation type="submission" date="2022-12" db="EMBL/GenBank/DDBJ databases">
        <authorList>
            <person name="Brejova B."/>
        </authorList>
    </citation>
    <scope>NUCLEOTIDE SEQUENCE</scope>
</reference>
<keyword evidence="2" id="KW-0067">ATP-binding</keyword>
<dbReference type="GO" id="GO:0005524">
    <property type="term" value="F:ATP binding"/>
    <property type="evidence" value="ECO:0007669"/>
    <property type="project" value="UniProtKB-KW"/>
</dbReference>
<dbReference type="InterPro" id="IPR020845">
    <property type="entry name" value="AMP-binding_CS"/>
</dbReference>
<dbReference type="PANTHER" id="PTHR43272">
    <property type="entry name" value="LONG-CHAIN-FATTY-ACID--COA LIGASE"/>
    <property type="match status" value="1"/>
</dbReference>
<dbReference type="SUPFAM" id="SSF56801">
    <property type="entry name" value="Acetyl-CoA synthetase-like"/>
    <property type="match status" value="1"/>
</dbReference>
<evidence type="ECO:0000256" key="3">
    <source>
        <dbReference type="SAM" id="MobiDB-lite"/>
    </source>
</evidence>
<dbReference type="PROSITE" id="PS00455">
    <property type="entry name" value="AMP_BINDING"/>
    <property type="match status" value="1"/>
</dbReference>
<comment type="caution">
    <text evidence="5">The sequence shown here is derived from an EMBL/GenBank/DDBJ whole genome shotgun (WGS) entry which is preliminary data.</text>
</comment>
<accession>A0A9W4TXY5</accession>
<dbReference type="Gene3D" id="3.40.50.12780">
    <property type="entry name" value="N-terminal domain of ligase-like"/>
    <property type="match status" value="1"/>
</dbReference>
<keyword evidence="1" id="KW-0547">Nucleotide-binding</keyword>
<keyword evidence="6" id="KW-1185">Reference proteome</keyword>
<dbReference type="InterPro" id="IPR000873">
    <property type="entry name" value="AMP-dep_synth/lig_dom"/>
</dbReference>
<dbReference type="AlphaFoldDB" id="A0A9W4TXY5"/>
<dbReference type="Proteomes" id="UP001152885">
    <property type="component" value="Unassembled WGS sequence"/>
</dbReference>
<evidence type="ECO:0000256" key="1">
    <source>
        <dbReference type="ARBA" id="ARBA00022741"/>
    </source>
</evidence>
<dbReference type="PANTHER" id="PTHR43272:SF33">
    <property type="entry name" value="AMP-BINDING DOMAIN-CONTAINING PROTEIN-RELATED"/>
    <property type="match status" value="1"/>
</dbReference>
<dbReference type="GO" id="GO:0005783">
    <property type="term" value="C:endoplasmic reticulum"/>
    <property type="evidence" value="ECO:0007669"/>
    <property type="project" value="TreeGrafter"/>
</dbReference>
<dbReference type="InterPro" id="IPR042099">
    <property type="entry name" value="ANL_N_sf"/>
</dbReference>
<proteinExistence type="predicted"/>
<dbReference type="GO" id="GO:0016020">
    <property type="term" value="C:membrane"/>
    <property type="evidence" value="ECO:0007669"/>
    <property type="project" value="TreeGrafter"/>
</dbReference>